<dbReference type="EMBL" id="UZAM01018587">
    <property type="protein sequence ID" value="VDP51197.1"/>
    <property type="molecule type" value="Genomic_DNA"/>
</dbReference>
<evidence type="ECO:0000313" key="1">
    <source>
        <dbReference type="EMBL" id="VDP51197.1"/>
    </source>
</evidence>
<proteinExistence type="predicted"/>
<gene>
    <name evidence="1" type="ORF">SBAD_LOCUS12716</name>
</gene>
<evidence type="ECO:0000313" key="2">
    <source>
        <dbReference type="Proteomes" id="UP000270296"/>
    </source>
</evidence>
<keyword evidence="2" id="KW-1185">Reference proteome</keyword>
<protein>
    <submittedName>
        <fullName evidence="1 3">Uncharacterized protein</fullName>
    </submittedName>
</protein>
<dbReference type="AlphaFoldDB" id="A0A183JA18"/>
<evidence type="ECO:0000313" key="3">
    <source>
        <dbReference type="WBParaSite" id="SBAD_0001312601-mRNA-1"/>
    </source>
</evidence>
<sequence>MEFEAQNLEEAALKKDCKTLYIINGSKRKSLTNFIRSSCNEPLQVSESRHSG</sequence>
<name>A0A183JA18_9BILA</name>
<dbReference type="WBParaSite" id="SBAD_0001312601-mRNA-1">
    <property type="protein sequence ID" value="SBAD_0001312601-mRNA-1"/>
    <property type="gene ID" value="SBAD_0001312601"/>
</dbReference>
<reference evidence="3" key="1">
    <citation type="submission" date="2016-06" db="UniProtKB">
        <authorList>
            <consortium name="WormBaseParasite"/>
        </authorList>
    </citation>
    <scope>IDENTIFICATION</scope>
</reference>
<dbReference type="Proteomes" id="UP000270296">
    <property type="component" value="Unassembled WGS sequence"/>
</dbReference>
<organism evidence="3">
    <name type="scientific">Soboliphyme baturini</name>
    <dbReference type="NCBI Taxonomy" id="241478"/>
    <lineage>
        <taxon>Eukaryota</taxon>
        <taxon>Metazoa</taxon>
        <taxon>Ecdysozoa</taxon>
        <taxon>Nematoda</taxon>
        <taxon>Enoplea</taxon>
        <taxon>Dorylaimia</taxon>
        <taxon>Dioctophymatida</taxon>
        <taxon>Dioctophymatoidea</taxon>
        <taxon>Soboliphymatidae</taxon>
        <taxon>Soboliphyme</taxon>
    </lineage>
</organism>
<reference evidence="1 2" key="2">
    <citation type="submission" date="2018-11" db="EMBL/GenBank/DDBJ databases">
        <authorList>
            <consortium name="Pathogen Informatics"/>
        </authorList>
    </citation>
    <scope>NUCLEOTIDE SEQUENCE [LARGE SCALE GENOMIC DNA]</scope>
</reference>
<accession>A0A183JA18</accession>